<evidence type="ECO:0000313" key="11">
    <source>
        <dbReference type="Proteomes" id="UP000292665"/>
    </source>
</evidence>
<reference evidence="9 11" key="2">
    <citation type="journal article" date="2019" name="Science, e1252229">
        <title>Invertible promoters mediate bacterial phase variation, antibiotic resistance, and host adaptation in the gut.</title>
        <authorList>
            <person name="Jiang X."/>
            <person name="Hall A.B."/>
            <person name="Arthur T.D."/>
            <person name="Plichta D.R."/>
            <person name="Covington C.T."/>
            <person name="Poyet M."/>
            <person name="Crothers J."/>
            <person name="Moses P.L."/>
            <person name="Tolonen A.C."/>
            <person name="Vlamakis H."/>
            <person name="Alm E.J."/>
            <person name="Xavier R.J."/>
        </authorList>
    </citation>
    <scope>NUCLEOTIDE SEQUENCE [LARGE SCALE GENOMIC DNA]</scope>
    <source>
        <strain evidence="11">aa_0143</strain>
        <strain evidence="9">Aa_0143</strain>
    </source>
</reference>
<gene>
    <name evidence="8" type="primary">yeiH</name>
    <name evidence="9" type="ORF">EAI93_04895</name>
    <name evidence="8" type="ORF">ERS852456_00665</name>
</gene>
<evidence type="ECO:0000313" key="8">
    <source>
        <dbReference type="EMBL" id="CUN73023.1"/>
    </source>
</evidence>
<keyword evidence="6 7" id="KW-0472">Membrane</keyword>
<dbReference type="EMBL" id="RCYR01000006">
    <property type="protein sequence ID" value="RYS80847.1"/>
    <property type="molecule type" value="Genomic_DNA"/>
</dbReference>
<evidence type="ECO:0000256" key="5">
    <source>
        <dbReference type="ARBA" id="ARBA00022989"/>
    </source>
</evidence>
<feature type="transmembrane region" description="Helical" evidence="7">
    <location>
        <begin position="212"/>
        <end position="233"/>
    </location>
</feature>
<feature type="transmembrane region" description="Helical" evidence="7">
    <location>
        <begin position="311"/>
        <end position="332"/>
    </location>
</feature>
<dbReference type="GeneID" id="97329514"/>
<feature type="transmembrane region" description="Helical" evidence="7">
    <location>
        <begin position="118"/>
        <end position="140"/>
    </location>
</feature>
<dbReference type="EMBL" id="CYZO01000007">
    <property type="protein sequence ID" value="CUN73023.1"/>
    <property type="molecule type" value="Genomic_DNA"/>
</dbReference>
<keyword evidence="3" id="KW-1003">Cell membrane</keyword>
<comment type="similarity">
    <text evidence="2">Belongs to the UPF0324 family.</text>
</comment>
<dbReference type="RefSeq" id="WP_004845208.1">
    <property type="nucleotide sequence ID" value="NZ_CATVPX010000010.1"/>
</dbReference>
<feature type="transmembrane region" description="Helical" evidence="7">
    <location>
        <begin position="254"/>
        <end position="273"/>
    </location>
</feature>
<dbReference type="Pfam" id="PF03601">
    <property type="entry name" value="Cons_hypoth698"/>
    <property type="match status" value="1"/>
</dbReference>
<feature type="transmembrane region" description="Helical" evidence="7">
    <location>
        <begin position="68"/>
        <end position="86"/>
    </location>
</feature>
<dbReference type="Proteomes" id="UP000292665">
    <property type="component" value="Unassembled WGS sequence"/>
</dbReference>
<evidence type="ECO:0000313" key="10">
    <source>
        <dbReference type="Proteomes" id="UP000095787"/>
    </source>
</evidence>
<proteinExistence type="inferred from homology"/>
<evidence type="ECO:0000256" key="1">
    <source>
        <dbReference type="ARBA" id="ARBA00004651"/>
    </source>
</evidence>
<dbReference type="PANTHER" id="PTHR30106">
    <property type="entry name" value="INNER MEMBRANE PROTEIN YEIH-RELATED"/>
    <property type="match status" value="1"/>
</dbReference>
<dbReference type="InterPro" id="IPR018383">
    <property type="entry name" value="UPF0324_pro"/>
</dbReference>
<evidence type="ECO:0000256" key="7">
    <source>
        <dbReference type="SAM" id="Phobius"/>
    </source>
</evidence>
<accession>A0A173ZB19</accession>
<evidence type="ECO:0000256" key="3">
    <source>
        <dbReference type="ARBA" id="ARBA00022475"/>
    </source>
</evidence>
<feature type="transmembrane region" description="Helical" evidence="7">
    <location>
        <begin position="30"/>
        <end position="48"/>
    </location>
</feature>
<keyword evidence="4 7" id="KW-0812">Transmembrane</keyword>
<feature type="transmembrane region" description="Helical" evidence="7">
    <location>
        <begin position="152"/>
        <end position="172"/>
    </location>
</feature>
<evidence type="ECO:0000313" key="9">
    <source>
        <dbReference type="EMBL" id="RYS80847.1"/>
    </source>
</evidence>
<reference evidence="8 10" key="1">
    <citation type="submission" date="2015-09" db="EMBL/GenBank/DDBJ databases">
        <authorList>
            <consortium name="Pathogen Informatics"/>
        </authorList>
    </citation>
    <scope>NUCLEOTIDE SEQUENCE [LARGE SCALE GENOMIC DNA]</scope>
    <source>
        <strain evidence="8 10">2789STDY5834841</strain>
    </source>
</reference>
<organism evidence="8 10">
    <name type="scientific">[Ruminococcus] torques</name>
    <dbReference type="NCBI Taxonomy" id="33039"/>
    <lineage>
        <taxon>Bacteria</taxon>
        <taxon>Bacillati</taxon>
        <taxon>Bacillota</taxon>
        <taxon>Clostridia</taxon>
        <taxon>Lachnospirales</taxon>
        <taxon>Lachnospiraceae</taxon>
        <taxon>Mediterraneibacter</taxon>
    </lineage>
</organism>
<evidence type="ECO:0000256" key="2">
    <source>
        <dbReference type="ARBA" id="ARBA00007977"/>
    </source>
</evidence>
<feature type="transmembrane region" description="Helical" evidence="7">
    <location>
        <begin position="92"/>
        <end position="111"/>
    </location>
</feature>
<dbReference type="PANTHER" id="PTHR30106:SF1">
    <property type="entry name" value="UPF0324 MEMBRANE PROTEIN FN0533"/>
    <property type="match status" value="1"/>
</dbReference>
<feature type="transmembrane region" description="Helical" evidence="7">
    <location>
        <begin position="285"/>
        <end position="304"/>
    </location>
</feature>
<evidence type="ECO:0000256" key="6">
    <source>
        <dbReference type="ARBA" id="ARBA00023136"/>
    </source>
</evidence>
<name>A0A173ZB19_9FIRM</name>
<evidence type="ECO:0000256" key="4">
    <source>
        <dbReference type="ARBA" id="ARBA00022692"/>
    </source>
</evidence>
<comment type="subcellular location">
    <subcellularLocation>
        <location evidence="1">Cell membrane</location>
        <topology evidence="1">Multi-pass membrane protein</topology>
    </subcellularLocation>
</comment>
<feature type="transmembrane region" description="Helical" evidence="7">
    <location>
        <begin position="179"/>
        <end position="200"/>
    </location>
</feature>
<keyword evidence="5 7" id="KW-1133">Transmembrane helix</keyword>
<dbReference type="GO" id="GO:0005886">
    <property type="term" value="C:plasma membrane"/>
    <property type="evidence" value="ECO:0007669"/>
    <property type="project" value="UniProtKB-SubCell"/>
</dbReference>
<sequence>MNFLKKNGAGLLLCLAISIPAWFLGKSFPVIGGPVFAILIGMVLTLILKEKEPFTAGINYTSKKILQAAVIFLGFGMNLSQILAGGKQSLPIIISTITTSLIIAFILYKALKLKTNNAILVGVGSSICGGSAIAATAPVIDATDEEVAQSISVIFLFNVLAALIFPTLGAVLGLSNEGFGLFAGTAINDTSSVTAAAAAWDGIHASHTLETATIVKMTRTLAIIPITLALAFYREKKEKKEEGSSFSFKKSFPFFVLFFILASVVTTIFHLPAAVTGPLKELSKFLIVMAMAAIGLNTNIVHLVKTGAKPIFTGFCCWVGISLVSLGMQHMMGLW</sequence>
<dbReference type="Proteomes" id="UP000095787">
    <property type="component" value="Unassembled WGS sequence"/>
</dbReference>
<feature type="transmembrane region" description="Helical" evidence="7">
    <location>
        <begin position="7"/>
        <end position="24"/>
    </location>
</feature>
<protein>
    <submittedName>
        <fullName evidence="9">Putative sulfate exporter family transporter</fullName>
    </submittedName>
</protein>
<dbReference type="AlphaFoldDB" id="A0A173ZB19"/>